<feature type="region of interest" description="Disordered" evidence="1">
    <location>
        <begin position="55"/>
        <end position="80"/>
    </location>
</feature>
<dbReference type="Proteomes" id="UP000887581">
    <property type="component" value="Unplaced"/>
</dbReference>
<evidence type="ECO:0000313" key="2">
    <source>
        <dbReference type="Proteomes" id="UP000887581"/>
    </source>
</evidence>
<dbReference type="WBParaSite" id="sdigi.contig28.g2181.t1">
    <property type="protein sequence ID" value="sdigi.contig28.g2181.t1"/>
    <property type="gene ID" value="sdigi.contig28.g2181"/>
</dbReference>
<sequence length="80" mass="8975">MEVYCERGYVVRVVRVQSGSVGTVGWCGYSRVVWVESGGVGRIGWKEMRWETLSSRKPADDLPETEKARDQGLPEKEKAG</sequence>
<proteinExistence type="predicted"/>
<accession>A0A915PV61</accession>
<name>A0A915PV61_9BILA</name>
<keyword evidence="2" id="KW-1185">Reference proteome</keyword>
<feature type="compositionally biased region" description="Basic and acidic residues" evidence="1">
    <location>
        <begin position="57"/>
        <end position="80"/>
    </location>
</feature>
<reference evidence="3" key="1">
    <citation type="submission" date="2022-11" db="UniProtKB">
        <authorList>
            <consortium name="WormBaseParasite"/>
        </authorList>
    </citation>
    <scope>IDENTIFICATION</scope>
</reference>
<evidence type="ECO:0000256" key="1">
    <source>
        <dbReference type="SAM" id="MobiDB-lite"/>
    </source>
</evidence>
<dbReference type="AlphaFoldDB" id="A0A915PV61"/>
<protein>
    <submittedName>
        <fullName evidence="3">Uncharacterized protein</fullName>
    </submittedName>
</protein>
<evidence type="ECO:0000313" key="3">
    <source>
        <dbReference type="WBParaSite" id="sdigi.contig28.g2181.t1"/>
    </source>
</evidence>
<organism evidence="2 3">
    <name type="scientific">Setaria digitata</name>
    <dbReference type="NCBI Taxonomy" id="48799"/>
    <lineage>
        <taxon>Eukaryota</taxon>
        <taxon>Metazoa</taxon>
        <taxon>Ecdysozoa</taxon>
        <taxon>Nematoda</taxon>
        <taxon>Chromadorea</taxon>
        <taxon>Rhabditida</taxon>
        <taxon>Spirurina</taxon>
        <taxon>Spiruromorpha</taxon>
        <taxon>Filarioidea</taxon>
        <taxon>Setariidae</taxon>
        <taxon>Setaria</taxon>
    </lineage>
</organism>